<dbReference type="AlphaFoldDB" id="A0A1L9NZF6"/>
<reference evidence="2 3" key="1">
    <citation type="submission" date="2016-10" db="EMBL/GenBank/DDBJ databases">
        <title>Genome sequence of Planktotalea frisia SH6-1.</title>
        <authorList>
            <person name="Poehlein A."/>
            <person name="Bakenhus I."/>
            <person name="Voget S."/>
            <person name="Brinkhoff T."/>
            <person name="Simon M."/>
        </authorList>
    </citation>
    <scope>NUCLEOTIDE SEQUENCE [LARGE SCALE GENOMIC DNA]</scope>
    <source>
        <strain evidence="2 3">SH6-1</strain>
    </source>
</reference>
<evidence type="ECO:0000313" key="2">
    <source>
        <dbReference type="EMBL" id="OJI94621.1"/>
    </source>
</evidence>
<gene>
    <name evidence="2" type="ORF">PFRI_11700</name>
</gene>
<dbReference type="Proteomes" id="UP000184514">
    <property type="component" value="Unassembled WGS sequence"/>
</dbReference>
<accession>A0A1L9NZF6</accession>
<feature type="signal peptide" evidence="1">
    <location>
        <begin position="1"/>
        <end position="20"/>
    </location>
</feature>
<dbReference type="RefSeq" id="WP_072629787.1">
    <property type="nucleotide sequence ID" value="NZ_MLCB01000091.1"/>
</dbReference>
<dbReference type="EMBL" id="MLCB01000091">
    <property type="protein sequence ID" value="OJI94621.1"/>
    <property type="molecule type" value="Genomic_DNA"/>
</dbReference>
<feature type="chain" id="PRO_5013064013" description="Lipoprotein" evidence="1">
    <location>
        <begin position="21"/>
        <end position="68"/>
    </location>
</feature>
<proteinExistence type="predicted"/>
<protein>
    <recommendedName>
        <fullName evidence="4">Lipoprotein</fullName>
    </recommendedName>
</protein>
<organism evidence="2 3">
    <name type="scientific">Planktotalea frisia</name>
    <dbReference type="NCBI Taxonomy" id="696762"/>
    <lineage>
        <taxon>Bacteria</taxon>
        <taxon>Pseudomonadati</taxon>
        <taxon>Pseudomonadota</taxon>
        <taxon>Alphaproteobacteria</taxon>
        <taxon>Rhodobacterales</taxon>
        <taxon>Paracoccaceae</taxon>
        <taxon>Planktotalea</taxon>
    </lineage>
</organism>
<name>A0A1L9NZF6_9RHOB</name>
<dbReference type="PROSITE" id="PS51257">
    <property type="entry name" value="PROKAR_LIPOPROTEIN"/>
    <property type="match status" value="1"/>
</dbReference>
<evidence type="ECO:0000256" key="1">
    <source>
        <dbReference type="SAM" id="SignalP"/>
    </source>
</evidence>
<comment type="caution">
    <text evidence="2">The sequence shown here is derived from an EMBL/GenBank/DDBJ whole genome shotgun (WGS) entry which is preliminary data.</text>
</comment>
<evidence type="ECO:0000313" key="3">
    <source>
        <dbReference type="Proteomes" id="UP000184514"/>
    </source>
</evidence>
<keyword evidence="3" id="KW-1185">Reference proteome</keyword>
<sequence length="68" mass="7183">MRYSQTILVLSAALLLSACAQYTEKTSPCFNRSGDPVVTRATLSFAATAPVSAASGKDCTFEALPRPE</sequence>
<keyword evidence="1" id="KW-0732">Signal</keyword>
<evidence type="ECO:0008006" key="4">
    <source>
        <dbReference type="Google" id="ProtNLM"/>
    </source>
</evidence>
<dbReference type="STRING" id="696762.PFRI_11700"/>